<dbReference type="RefSeq" id="WP_254420217.1">
    <property type="nucleotide sequence ID" value="NZ_BAAAJB010000001.1"/>
</dbReference>
<evidence type="ECO:0000313" key="4">
    <source>
        <dbReference type="Proteomes" id="UP001055940"/>
    </source>
</evidence>
<feature type="transmembrane region" description="Helical" evidence="2">
    <location>
        <begin position="150"/>
        <end position="173"/>
    </location>
</feature>
<protein>
    <submittedName>
        <fullName evidence="3">Uncharacterized protein</fullName>
    </submittedName>
</protein>
<proteinExistence type="predicted"/>
<dbReference type="EMBL" id="CP099837">
    <property type="protein sequence ID" value="USY21299.1"/>
    <property type="molecule type" value="Genomic_DNA"/>
</dbReference>
<feature type="transmembrane region" description="Helical" evidence="2">
    <location>
        <begin position="109"/>
        <end position="130"/>
    </location>
</feature>
<feature type="transmembrane region" description="Helical" evidence="2">
    <location>
        <begin position="75"/>
        <end position="97"/>
    </location>
</feature>
<evidence type="ECO:0000313" key="3">
    <source>
        <dbReference type="EMBL" id="USY21299.1"/>
    </source>
</evidence>
<reference evidence="3" key="1">
    <citation type="submission" date="2022-06" db="EMBL/GenBank/DDBJ databases">
        <authorList>
            <person name="Ping M."/>
        </authorList>
    </citation>
    <scope>NUCLEOTIDE SEQUENCE</scope>
    <source>
        <strain evidence="3">JCM11759T</strain>
    </source>
</reference>
<keyword evidence="2" id="KW-0472">Membrane</keyword>
<feature type="region of interest" description="Disordered" evidence="1">
    <location>
        <begin position="1"/>
        <end position="21"/>
    </location>
</feature>
<keyword evidence="2" id="KW-0812">Transmembrane</keyword>
<keyword evidence="2" id="KW-1133">Transmembrane helix</keyword>
<evidence type="ECO:0000256" key="2">
    <source>
        <dbReference type="SAM" id="Phobius"/>
    </source>
</evidence>
<gene>
    <name evidence="3" type="ORF">NE857_06675</name>
</gene>
<accession>A0ABY5DAC1</accession>
<feature type="transmembrane region" description="Helical" evidence="2">
    <location>
        <begin position="29"/>
        <end position="55"/>
    </location>
</feature>
<name>A0ABY5DAC1_9ACTN</name>
<dbReference type="Proteomes" id="UP001055940">
    <property type="component" value="Chromosome"/>
</dbReference>
<sequence length="398" mass="41893">MSTARQPADPTGPDVPQGSGSRQRLGAPAFVPLGLLALFLPVLISLFALMPAYFVGFMLQILLAGTGSSESALPVVLVLVTALAGLGVLAALVACLLKLARWPHPFGTTLLLLAAPLLALAQGPALGLWFNNGPGATGGGPIGPVSLDLFSTGMTGLAAYLLLAAVVLPLLAVQLWRQREARTGLALAGATLALVLPLTTWYTLADLRAEAAEQIQSYTESIEAYPYPLAVLDSPDWRPWHLQFGSEHRSFTVVYINEGDAQLKLTTRPDHDSDCPETNVPVSPDCESFRVEVSGLNDGPSGFASFETDATVHGTRAWVDLTEVAAEGYAQASADEGTPAPTALLEPANNPRESFLQGRTAFPIAPMGVRVAADHVLLLNPEDTEAVRELAADAYLAT</sequence>
<keyword evidence="4" id="KW-1185">Reference proteome</keyword>
<organism evidence="3 4">
    <name type="scientific">Nocardiopsis exhalans</name>
    <dbReference type="NCBI Taxonomy" id="163604"/>
    <lineage>
        <taxon>Bacteria</taxon>
        <taxon>Bacillati</taxon>
        <taxon>Actinomycetota</taxon>
        <taxon>Actinomycetes</taxon>
        <taxon>Streptosporangiales</taxon>
        <taxon>Nocardiopsidaceae</taxon>
        <taxon>Nocardiopsis</taxon>
    </lineage>
</organism>
<evidence type="ECO:0000256" key="1">
    <source>
        <dbReference type="SAM" id="MobiDB-lite"/>
    </source>
</evidence>
<feature type="transmembrane region" description="Helical" evidence="2">
    <location>
        <begin position="185"/>
        <end position="204"/>
    </location>
</feature>